<gene>
    <name evidence="2" type="ORF">Csa_1G613560</name>
</gene>
<dbReference type="EMBL" id="CM002922">
    <property type="protein sequence ID" value="KGN66484.1"/>
    <property type="molecule type" value="Genomic_DNA"/>
</dbReference>
<evidence type="ECO:0000313" key="2">
    <source>
        <dbReference type="EMBL" id="KGN66484.1"/>
    </source>
</evidence>
<dbReference type="Proteomes" id="UP000029981">
    <property type="component" value="Chromosome 1"/>
</dbReference>
<evidence type="ECO:0000313" key="3">
    <source>
        <dbReference type="Proteomes" id="UP000029981"/>
    </source>
</evidence>
<proteinExistence type="predicted"/>
<name>A0A0A0LZP5_CUCSA</name>
<reference evidence="2 3" key="4">
    <citation type="journal article" date="2011" name="BMC Genomics">
        <title>RNA-Seq improves annotation of protein-coding genes in the cucumber genome.</title>
        <authorList>
            <person name="Li Z."/>
            <person name="Zhang Z."/>
            <person name="Yan P."/>
            <person name="Huang S."/>
            <person name="Fei Z."/>
            <person name="Lin K."/>
        </authorList>
    </citation>
    <scope>NUCLEOTIDE SEQUENCE [LARGE SCALE GENOMIC DNA]</scope>
    <source>
        <strain evidence="3">cv. 9930</strain>
    </source>
</reference>
<feature type="region of interest" description="Disordered" evidence="1">
    <location>
        <begin position="1"/>
        <end position="23"/>
    </location>
</feature>
<accession>A0A0A0LZP5</accession>
<reference evidence="2 3" key="2">
    <citation type="journal article" date="2009" name="PLoS ONE">
        <title>An integrated genetic and cytogenetic map of the cucumber genome.</title>
        <authorList>
            <person name="Ren Y."/>
            <person name="Zhang Z."/>
            <person name="Liu J."/>
            <person name="Staub J.E."/>
            <person name="Han Y."/>
            <person name="Cheng Z."/>
            <person name="Li X."/>
            <person name="Lu J."/>
            <person name="Miao H."/>
            <person name="Kang H."/>
            <person name="Xie B."/>
            <person name="Gu X."/>
            <person name="Wang X."/>
            <person name="Du Y."/>
            <person name="Jin W."/>
            <person name="Huang S."/>
        </authorList>
    </citation>
    <scope>NUCLEOTIDE SEQUENCE [LARGE SCALE GENOMIC DNA]</scope>
    <source>
        <strain evidence="3">cv. 9930</strain>
    </source>
</reference>
<reference evidence="2 3" key="1">
    <citation type="journal article" date="2009" name="Nat. Genet.">
        <title>The genome of the cucumber, Cucumis sativus L.</title>
        <authorList>
            <person name="Huang S."/>
            <person name="Li R."/>
            <person name="Zhang Z."/>
            <person name="Li L."/>
            <person name="Gu X."/>
            <person name="Fan W."/>
            <person name="Lucas W.J."/>
            <person name="Wang X."/>
            <person name="Xie B."/>
            <person name="Ni P."/>
            <person name="Ren Y."/>
            <person name="Zhu H."/>
            <person name="Li J."/>
            <person name="Lin K."/>
            <person name="Jin W."/>
            <person name="Fei Z."/>
            <person name="Li G."/>
            <person name="Staub J."/>
            <person name="Kilian A."/>
            <person name="van der Vossen E.A."/>
            <person name="Wu Y."/>
            <person name="Guo J."/>
            <person name="He J."/>
            <person name="Jia Z."/>
            <person name="Ren Y."/>
            <person name="Tian G."/>
            <person name="Lu Y."/>
            <person name="Ruan J."/>
            <person name="Qian W."/>
            <person name="Wang M."/>
            <person name="Huang Q."/>
            <person name="Li B."/>
            <person name="Xuan Z."/>
            <person name="Cao J."/>
            <person name="Asan"/>
            <person name="Wu Z."/>
            <person name="Zhang J."/>
            <person name="Cai Q."/>
            <person name="Bai Y."/>
            <person name="Zhao B."/>
            <person name="Han Y."/>
            <person name="Li Y."/>
            <person name="Li X."/>
            <person name="Wang S."/>
            <person name="Shi Q."/>
            <person name="Liu S."/>
            <person name="Cho W.K."/>
            <person name="Kim J.Y."/>
            <person name="Xu Y."/>
            <person name="Heller-Uszynska K."/>
            <person name="Miao H."/>
            <person name="Cheng Z."/>
            <person name="Zhang S."/>
            <person name="Wu J."/>
            <person name="Yang Y."/>
            <person name="Kang H."/>
            <person name="Li M."/>
            <person name="Liang H."/>
            <person name="Ren X."/>
            <person name="Shi Z."/>
            <person name="Wen M."/>
            <person name="Jian M."/>
            <person name="Yang H."/>
            <person name="Zhang G."/>
            <person name="Yang Z."/>
            <person name="Chen R."/>
            <person name="Liu S."/>
            <person name="Li J."/>
            <person name="Ma L."/>
            <person name="Liu H."/>
            <person name="Zhou Y."/>
            <person name="Zhao J."/>
            <person name="Fang X."/>
            <person name="Li G."/>
            <person name="Fang L."/>
            <person name="Li Y."/>
            <person name="Liu D."/>
            <person name="Zheng H."/>
            <person name="Zhang Y."/>
            <person name="Qin N."/>
            <person name="Li Z."/>
            <person name="Yang G."/>
            <person name="Yang S."/>
            <person name="Bolund L."/>
            <person name="Kristiansen K."/>
            <person name="Zheng H."/>
            <person name="Li S."/>
            <person name="Zhang X."/>
            <person name="Yang H."/>
            <person name="Wang J."/>
            <person name="Sun R."/>
            <person name="Zhang B."/>
            <person name="Jiang S."/>
            <person name="Wang J."/>
            <person name="Du Y."/>
            <person name="Li S."/>
        </authorList>
    </citation>
    <scope>NUCLEOTIDE SEQUENCE [LARGE SCALE GENOMIC DNA]</scope>
    <source>
        <strain evidence="3">cv. 9930</strain>
    </source>
</reference>
<organism evidence="2 3">
    <name type="scientific">Cucumis sativus</name>
    <name type="common">Cucumber</name>
    <dbReference type="NCBI Taxonomy" id="3659"/>
    <lineage>
        <taxon>Eukaryota</taxon>
        <taxon>Viridiplantae</taxon>
        <taxon>Streptophyta</taxon>
        <taxon>Embryophyta</taxon>
        <taxon>Tracheophyta</taxon>
        <taxon>Spermatophyta</taxon>
        <taxon>Magnoliopsida</taxon>
        <taxon>eudicotyledons</taxon>
        <taxon>Gunneridae</taxon>
        <taxon>Pentapetalae</taxon>
        <taxon>rosids</taxon>
        <taxon>fabids</taxon>
        <taxon>Cucurbitales</taxon>
        <taxon>Cucurbitaceae</taxon>
        <taxon>Benincaseae</taxon>
        <taxon>Cucumis</taxon>
    </lineage>
</organism>
<dbReference type="AlphaFoldDB" id="A0A0A0LZP5"/>
<keyword evidence="3" id="KW-1185">Reference proteome</keyword>
<reference evidence="2 3" key="3">
    <citation type="journal article" date="2010" name="BMC Genomics">
        <title>Transcriptome sequencing and comparative analysis of cucumber flowers with different sex types.</title>
        <authorList>
            <person name="Guo S."/>
            <person name="Zheng Y."/>
            <person name="Joung J.G."/>
            <person name="Liu S."/>
            <person name="Zhang Z."/>
            <person name="Crasta O.R."/>
            <person name="Sobral B.W."/>
            <person name="Xu Y."/>
            <person name="Huang S."/>
            <person name="Fei Z."/>
        </authorList>
    </citation>
    <scope>NUCLEOTIDE SEQUENCE [LARGE SCALE GENOMIC DNA]</scope>
    <source>
        <strain evidence="3">cv. 9930</strain>
    </source>
</reference>
<sequence length="74" mass="8291">MFSRLTRFIPTRSSSTFDTGASQPPTFRLGRKLLIAIPLASNQFTLSFISVSSQFFGHQPARIRAFSIKDKVIV</sequence>
<dbReference type="Gramene" id="KGN66484">
    <property type="protein sequence ID" value="KGN66484"/>
    <property type="gene ID" value="Csa_1G613560"/>
</dbReference>
<protein>
    <submittedName>
        <fullName evidence="2">Uncharacterized protein</fullName>
    </submittedName>
</protein>
<feature type="compositionally biased region" description="Polar residues" evidence="1">
    <location>
        <begin position="11"/>
        <end position="23"/>
    </location>
</feature>
<evidence type="ECO:0000256" key="1">
    <source>
        <dbReference type="SAM" id="MobiDB-lite"/>
    </source>
</evidence>